<dbReference type="Proteomes" id="UP000237351">
    <property type="component" value="Chromosome"/>
</dbReference>
<dbReference type="InterPro" id="IPR051690">
    <property type="entry name" value="PseI-like"/>
</dbReference>
<dbReference type="InterPro" id="IPR013132">
    <property type="entry name" value="PseI/NeuA/B-like_N"/>
</dbReference>
<dbReference type="EMBL" id="CP008743">
    <property type="protein sequence ID" value="ARN85063.1"/>
    <property type="molecule type" value="Genomic_DNA"/>
</dbReference>
<feature type="domain" description="PseI/NeuA/B-like" evidence="1">
    <location>
        <begin position="27"/>
        <end position="293"/>
    </location>
</feature>
<dbReference type="InterPro" id="IPR036732">
    <property type="entry name" value="AFP_Neu5c_C_sf"/>
</dbReference>
<dbReference type="PANTHER" id="PTHR42966:SF1">
    <property type="entry name" value="SIALIC ACID SYNTHASE"/>
    <property type="match status" value="1"/>
</dbReference>
<dbReference type="NCBIfam" id="TIGR03569">
    <property type="entry name" value="NeuB_NnaB"/>
    <property type="match status" value="1"/>
</dbReference>
<dbReference type="SUPFAM" id="SSF51569">
    <property type="entry name" value="Aldolase"/>
    <property type="match status" value="1"/>
</dbReference>
<gene>
    <name evidence="2" type="ORF">GQ61_06905</name>
</gene>
<dbReference type="Pfam" id="PF03102">
    <property type="entry name" value="NeuB"/>
    <property type="match status" value="1"/>
</dbReference>
<proteinExistence type="predicted"/>
<keyword evidence="3" id="KW-1185">Reference proteome</keyword>
<evidence type="ECO:0000259" key="1">
    <source>
        <dbReference type="Pfam" id="PF03102"/>
    </source>
</evidence>
<sequence>MENKSKTIIIAECGVNHNGDINLAKEMIDVASDAKADYVKFQTFKTELLSTADAPMSDYQVRNLGKVDSQFNMLKNLEFSAEQFHILKDYCDSRKIPFLSTPFDFESLDLLINLDVDMIKISSGDLTNGPLLFKAAKSQKKIIISTGMATFEEIKKALSVLAWGYFYPNQEPINFSSMMNFFATKEAQSIINAKVYILQCTSEYPTPSNLVNLNTLKTLKSQFNASVGFSDHTLGYHIAIAAVAMGAAIIEKHFTLNRDFVGPDHKASLMPKELKEMITQIREVENALGDGIKQPVGNEIETARLVRKALYANNNITKDQRISPGDIQVLRPYNGNLEPNAYWDIVNTPAKKDYRKGDPL</sequence>
<name>A0A1W6N5D1_9PROT</name>
<evidence type="ECO:0000313" key="3">
    <source>
        <dbReference type="Proteomes" id="UP000237351"/>
    </source>
</evidence>
<dbReference type="OrthoDB" id="9781701at2"/>
<dbReference type="CDD" id="cd11615">
    <property type="entry name" value="SAF_NeuB_like"/>
    <property type="match status" value="1"/>
</dbReference>
<dbReference type="RefSeq" id="WP_085784581.1">
    <property type="nucleotide sequence ID" value="NZ_CP008743.1"/>
</dbReference>
<reference evidence="2 3" key="1">
    <citation type="submission" date="2014-06" db="EMBL/GenBank/DDBJ databases">
        <title>The genome of the endonuclear symbiont Nucleicultrix amoebiphila.</title>
        <authorList>
            <person name="Schulz F."/>
            <person name="Horn M."/>
        </authorList>
    </citation>
    <scope>NUCLEOTIDE SEQUENCE [LARGE SCALE GENOMIC DNA]</scope>
    <source>
        <strain evidence="2 3">FS5</strain>
    </source>
</reference>
<dbReference type="Gene3D" id="3.90.1210.10">
    <property type="entry name" value="Antifreeze-like/N-acetylneuraminic acid synthase C-terminal domain"/>
    <property type="match status" value="1"/>
</dbReference>
<dbReference type="InterPro" id="IPR020007">
    <property type="entry name" value="NeuB/NeuA"/>
</dbReference>
<accession>A0A1W6N5D1</accession>
<dbReference type="SUPFAM" id="SSF51269">
    <property type="entry name" value="AFP III-like domain"/>
    <property type="match status" value="1"/>
</dbReference>
<dbReference type="InterPro" id="IPR013785">
    <property type="entry name" value="Aldolase_TIM"/>
</dbReference>
<protein>
    <recommendedName>
        <fullName evidence="1">PseI/NeuA/B-like domain-containing protein</fullName>
    </recommendedName>
</protein>
<dbReference type="STRING" id="1414854.GQ61_06905"/>
<dbReference type="InterPro" id="IPR057736">
    <property type="entry name" value="SAF_PseI/NeuA/NeuB"/>
</dbReference>
<dbReference type="Gene3D" id="3.20.20.70">
    <property type="entry name" value="Aldolase class I"/>
    <property type="match status" value="1"/>
</dbReference>
<dbReference type="GO" id="GO:0047444">
    <property type="term" value="F:N-acylneuraminate-9-phosphate synthase activity"/>
    <property type="evidence" value="ECO:0007669"/>
    <property type="project" value="TreeGrafter"/>
</dbReference>
<organism evidence="2 3">
    <name type="scientific">Candidatus Nucleicultrix amoebiphila FS5</name>
    <dbReference type="NCBI Taxonomy" id="1414854"/>
    <lineage>
        <taxon>Bacteria</taxon>
        <taxon>Pseudomonadati</taxon>
        <taxon>Pseudomonadota</taxon>
        <taxon>Alphaproteobacteria</taxon>
        <taxon>Holosporales</taxon>
        <taxon>Candidatus Nucleicultricaceae</taxon>
        <taxon>Candidatus Nucleicultrix</taxon>
    </lineage>
</organism>
<dbReference type="KEGG" id="naf:GQ61_06905"/>
<evidence type="ECO:0000313" key="2">
    <source>
        <dbReference type="EMBL" id="ARN85063.1"/>
    </source>
</evidence>
<dbReference type="PANTHER" id="PTHR42966">
    <property type="entry name" value="N-ACETYLNEURAMINATE SYNTHASE"/>
    <property type="match status" value="1"/>
</dbReference>
<dbReference type="AlphaFoldDB" id="A0A1W6N5D1"/>
<dbReference type="GO" id="GO:0016051">
    <property type="term" value="P:carbohydrate biosynthetic process"/>
    <property type="evidence" value="ECO:0007669"/>
    <property type="project" value="InterPro"/>
</dbReference>